<gene>
    <name evidence="1" type="ORF">IAA52_09565</name>
</gene>
<name>A0A9D1CX11_9FIRM</name>
<evidence type="ECO:0000313" key="1">
    <source>
        <dbReference type="EMBL" id="HIQ83331.1"/>
    </source>
</evidence>
<dbReference type="InterPro" id="IPR012808">
    <property type="entry name" value="CHP02453"/>
</dbReference>
<dbReference type="AlphaFoldDB" id="A0A9D1CX11"/>
<reference evidence="1" key="1">
    <citation type="submission" date="2020-10" db="EMBL/GenBank/DDBJ databases">
        <authorList>
            <person name="Gilroy R."/>
        </authorList>
    </citation>
    <scope>NUCLEOTIDE SEQUENCE</scope>
    <source>
        <strain evidence="1">ChiSjej6B24-2974</strain>
    </source>
</reference>
<evidence type="ECO:0000313" key="2">
    <source>
        <dbReference type="Proteomes" id="UP000824260"/>
    </source>
</evidence>
<dbReference type="Proteomes" id="UP000824260">
    <property type="component" value="Unassembled WGS sequence"/>
</dbReference>
<protein>
    <submittedName>
        <fullName evidence="1">DUF2461 domain-containing protein</fullName>
    </submittedName>
</protein>
<proteinExistence type="predicted"/>
<dbReference type="Pfam" id="PF09365">
    <property type="entry name" value="DUF2461"/>
    <property type="match status" value="1"/>
</dbReference>
<dbReference type="NCBIfam" id="TIGR02453">
    <property type="entry name" value="TIGR02453 family protein"/>
    <property type="match status" value="1"/>
</dbReference>
<dbReference type="PANTHER" id="PTHR36452">
    <property type="entry name" value="CHROMOSOME 12, WHOLE GENOME SHOTGUN SEQUENCE"/>
    <property type="match status" value="1"/>
</dbReference>
<sequence>MSFQGYSEDARSFFMALRFNNNREFFQDNREWYLRDVRTPSLALAEALAKGIEAIDPEIDARPHRALSRINRDTRFSRDKSPYRDHVWISFRRPSEDKGKTPGFYAEIEAEGVFFGMGFYAANRPLMNALRRQMRAAPEEIRAIWEALAGEFALHGETYKRLAVPEEVPEILRPWYACKSFYLEKALPFSHAKSAHLAEEIGAGFERLAPLYQYVISCKPGEEDTQ</sequence>
<dbReference type="EMBL" id="DVFZ01000095">
    <property type="protein sequence ID" value="HIQ83331.1"/>
    <property type="molecule type" value="Genomic_DNA"/>
</dbReference>
<comment type="caution">
    <text evidence="1">The sequence shown here is derived from an EMBL/GenBank/DDBJ whole genome shotgun (WGS) entry which is preliminary data.</text>
</comment>
<dbReference type="PANTHER" id="PTHR36452:SF1">
    <property type="entry name" value="DUF2461 DOMAIN-CONTAINING PROTEIN"/>
    <property type="match status" value="1"/>
</dbReference>
<dbReference type="PIRSF" id="PIRSF028451">
    <property type="entry name" value="UCP028451"/>
    <property type="match status" value="1"/>
</dbReference>
<reference evidence="1" key="2">
    <citation type="journal article" date="2021" name="PeerJ">
        <title>Extensive microbial diversity within the chicken gut microbiome revealed by metagenomics and culture.</title>
        <authorList>
            <person name="Gilroy R."/>
            <person name="Ravi A."/>
            <person name="Getino M."/>
            <person name="Pursley I."/>
            <person name="Horton D.L."/>
            <person name="Alikhan N.F."/>
            <person name="Baker D."/>
            <person name="Gharbi K."/>
            <person name="Hall N."/>
            <person name="Watson M."/>
            <person name="Adriaenssens E.M."/>
            <person name="Foster-Nyarko E."/>
            <person name="Jarju S."/>
            <person name="Secka A."/>
            <person name="Antonio M."/>
            <person name="Oren A."/>
            <person name="Chaudhuri R.R."/>
            <person name="La Ragione R."/>
            <person name="Hildebrand F."/>
            <person name="Pallen M.J."/>
        </authorList>
    </citation>
    <scope>NUCLEOTIDE SEQUENCE</scope>
    <source>
        <strain evidence="1">ChiSjej6B24-2974</strain>
    </source>
</reference>
<accession>A0A9D1CX11</accession>
<organism evidence="1 2">
    <name type="scientific">Candidatus Pullichristensenella stercorigallinarum</name>
    <dbReference type="NCBI Taxonomy" id="2840909"/>
    <lineage>
        <taxon>Bacteria</taxon>
        <taxon>Bacillati</taxon>
        <taxon>Bacillota</taxon>
        <taxon>Clostridia</taxon>
        <taxon>Candidatus Pullichristensenella</taxon>
    </lineage>
</organism>
<dbReference type="InterPro" id="IPR015996">
    <property type="entry name" value="UCP028451"/>
</dbReference>